<accession>A0A9Q7WIM7</accession>
<evidence type="ECO:0000313" key="2">
    <source>
        <dbReference type="Proteomes" id="UP000185183"/>
    </source>
</evidence>
<organism evidence="1 2">
    <name type="scientific">Mycobacteroides abscessus subsp. bolletii</name>
    <dbReference type="NCBI Taxonomy" id="319705"/>
    <lineage>
        <taxon>Bacteria</taxon>
        <taxon>Bacillati</taxon>
        <taxon>Actinomycetota</taxon>
        <taxon>Actinomycetes</taxon>
        <taxon>Mycobacteriales</taxon>
        <taxon>Mycobacteriaceae</taxon>
        <taxon>Mycobacteroides</taxon>
        <taxon>Mycobacteroides abscessus</taxon>
    </lineage>
</organism>
<protein>
    <submittedName>
        <fullName evidence="1">Uncharacterized protein</fullName>
    </submittedName>
</protein>
<evidence type="ECO:0000313" key="1">
    <source>
        <dbReference type="EMBL" id="SHX23635.1"/>
    </source>
</evidence>
<sequence>MTQLRLYQNCPICYRLVNTYESAPRRYGHDACGKALLGWNWDAIDDTTTTESQAQ</sequence>
<dbReference type="Proteomes" id="UP000185183">
    <property type="component" value="Unassembled WGS sequence"/>
</dbReference>
<name>A0A9Q7WIM7_9MYCO</name>
<dbReference type="AlphaFoldDB" id="A0A9Q7WIM7"/>
<proteinExistence type="predicted"/>
<reference evidence="1 2" key="1">
    <citation type="submission" date="2016-11" db="EMBL/GenBank/DDBJ databases">
        <authorList>
            <consortium name="Pathogen Informatics"/>
        </authorList>
    </citation>
    <scope>NUCLEOTIDE SEQUENCE [LARGE SCALE GENOMIC DNA]</scope>
    <source>
        <strain evidence="1 2">968</strain>
    </source>
</reference>
<dbReference type="RefSeq" id="WP_165687813.1">
    <property type="nucleotide sequence ID" value="NZ_FSCP01000003.1"/>
</dbReference>
<gene>
    <name evidence="1" type="ORF">SAMEA2275694_01979</name>
</gene>
<dbReference type="EMBL" id="FSFA01000002">
    <property type="protein sequence ID" value="SHX23635.1"/>
    <property type="molecule type" value="Genomic_DNA"/>
</dbReference>
<comment type="caution">
    <text evidence="1">The sequence shown here is derived from an EMBL/GenBank/DDBJ whole genome shotgun (WGS) entry which is preliminary data.</text>
</comment>